<evidence type="ECO:0008006" key="4">
    <source>
        <dbReference type="Google" id="ProtNLM"/>
    </source>
</evidence>
<keyword evidence="1" id="KW-1133">Transmembrane helix</keyword>
<proteinExistence type="predicted"/>
<accession>A0A252EDW6</accession>
<gene>
    <name evidence="2" type="ORF">HK16_03030</name>
</gene>
<dbReference type="Proteomes" id="UP000195072">
    <property type="component" value="Unassembled WGS sequence"/>
</dbReference>
<keyword evidence="1" id="KW-0472">Membrane</keyword>
<dbReference type="AlphaFoldDB" id="A0A252EDW6"/>
<dbReference type="EMBL" id="JOOZ01000138">
    <property type="protein sequence ID" value="OUL64670.1"/>
    <property type="molecule type" value="Genomic_DNA"/>
</dbReference>
<protein>
    <recommendedName>
        <fullName evidence="4">DUF1640 domain-containing protein</fullName>
    </recommendedName>
</protein>
<feature type="transmembrane region" description="Helical" evidence="1">
    <location>
        <begin position="86"/>
        <end position="106"/>
    </location>
</feature>
<evidence type="ECO:0000313" key="2">
    <source>
        <dbReference type="EMBL" id="OUL64670.1"/>
    </source>
</evidence>
<comment type="caution">
    <text evidence="2">The sequence shown here is derived from an EMBL/GenBank/DDBJ whole genome shotgun (WGS) entry which is preliminary data.</text>
</comment>
<evidence type="ECO:0000256" key="1">
    <source>
        <dbReference type="SAM" id="Phobius"/>
    </source>
</evidence>
<sequence length="112" mass="12106">MFLPPGEAAFFMSAERAQMPDTNYPPGDFIGRGEFAMMDGRVRILESDMALAKANQTETKSDVASIKSGIATIQAELKTMRGWRQFLITGGIGVGWGLVQGIMHLLGWGSAP</sequence>
<evidence type="ECO:0000313" key="3">
    <source>
        <dbReference type="Proteomes" id="UP000195072"/>
    </source>
</evidence>
<name>A0A252EDW6_9PROT</name>
<organism evidence="2 3">
    <name type="scientific">Acetobacter senegalensis</name>
    <dbReference type="NCBI Taxonomy" id="446692"/>
    <lineage>
        <taxon>Bacteria</taxon>
        <taxon>Pseudomonadati</taxon>
        <taxon>Pseudomonadota</taxon>
        <taxon>Alphaproteobacteria</taxon>
        <taxon>Acetobacterales</taxon>
        <taxon>Acetobacteraceae</taxon>
        <taxon>Acetobacter</taxon>
    </lineage>
</organism>
<keyword evidence="1" id="KW-0812">Transmembrane</keyword>
<reference evidence="2 3" key="1">
    <citation type="submission" date="2014-06" db="EMBL/GenBank/DDBJ databases">
        <authorList>
            <person name="Ju J."/>
            <person name="Zhang J."/>
        </authorList>
    </citation>
    <scope>NUCLEOTIDE SEQUENCE [LARGE SCALE GENOMIC DNA]</scope>
    <source>
        <strain evidence="2">DmL_050</strain>
    </source>
</reference>